<dbReference type="PANTHER" id="PTHR37305">
    <property type="entry name" value="INTEGRAL MEMBRANE PROTEIN-RELATED"/>
    <property type="match status" value="1"/>
</dbReference>
<reference evidence="2 3" key="1">
    <citation type="submission" date="2017-10" db="EMBL/GenBank/DDBJ databases">
        <title>Sequencing the genomes of 1000 actinobacteria strains.</title>
        <authorList>
            <person name="Klenk H.-P."/>
        </authorList>
    </citation>
    <scope>NUCLEOTIDE SEQUENCE [LARGE SCALE GENOMIC DNA]</scope>
    <source>
        <strain evidence="2 3">DSM 21798</strain>
    </source>
</reference>
<keyword evidence="3" id="KW-1185">Reference proteome</keyword>
<feature type="transmembrane region" description="Helical" evidence="1">
    <location>
        <begin position="196"/>
        <end position="214"/>
    </location>
</feature>
<dbReference type="Pfam" id="PF12679">
    <property type="entry name" value="ABC2_membrane_2"/>
    <property type="match status" value="1"/>
</dbReference>
<feature type="transmembrane region" description="Helical" evidence="1">
    <location>
        <begin position="77"/>
        <end position="97"/>
    </location>
</feature>
<dbReference type="PANTHER" id="PTHR37305:SF1">
    <property type="entry name" value="MEMBRANE PROTEIN"/>
    <property type="match status" value="1"/>
</dbReference>
<organism evidence="2 3">
    <name type="scientific">Paramicrobacterium agarici</name>
    <dbReference type="NCBI Taxonomy" id="630514"/>
    <lineage>
        <taxon>Bacteria</taxon>
        <taxon>Bacillati</taxon>
        <taxon>Actinomycetota</taxon>
        <taxon>Actinomycetes</taxon>
        <taxon>Micrococcales</taxon>
        <taxon>Microbacteriaceae</taxon>
        <taxon>Paramicrobacterium</taxon>
    </lineage>
</organism>
<comment type="caution">
    <text evidence="2">The sequence shown here is derived from an EMBL/GenBank/DDBJ whole genome shotgun (WGS) entry which is preliminary data.</text>
</comment>
<gene>
    <name evidence="2" type="ORF">ATJ78_1474</name>
</gene>
<feature type="transmembrane region" description="Helical" evidence="1">
    <location>
        <begin position="265"/>
        <end position="284"/>
    </location>
</feature>
<keyword evidence="1" id="KW-1133">Transmembrane helix</keyword>
<dbReference type="GO" id="GO:0005886">
    <property type="term" value="C:plasma membrane"/>
    <property type="evidence" value="ECO:0007669"/>
    <property type="project" value="UniProtKB-SubCell"/>
</dbReference>
<evidence type="ECO:0000313" key="3">
    <source>
        <dbReference type="Proteomes" id="UP000221369"/>
    </source>
</evidence>
<evidence type="ECO:0000313" key="2">
    <source>
        <dbReference type="EMBL" id="PFG30541.1"/>
    </source>
</evidence>
<dbReference type="EMBL" id="PDJE01000001">
    <property type="protein sequence ID" value="PFG30541.1"/>
    <property type="molecule type" value="Genomic_DNA"/>
</dbReference>
<feature type="transmembrane region" description="Helical" evidence="1">
    <location>
        <begin position="125"/>
        <end position="152"/>
    </location>
</feature>
<feature type="transmembrane region" description="Helical" evidence="1">
    <location>
        <begin position="37"/>
        <end position="57"/>
    </location>
</feature>
<dbReference type="RefSeq" id="WP_098406983.1">
    <property type="nucleotide sequence ID" value="NZ_PDJE01000001.1"/>
</dbReference>
<keyword evidence="1" id="KW-0812">Transmembrane</keyword>
<protein>
    <submittedName>
        <fullName evidence="2">ABC-2 type transport system permease protein</fullName>
    </submittedName>
</protein>
<dbReference type="Proteomes" id="UP000221369">
    <property type="component" value="Unassembled WGS sequence"/>
</dbReference>
<accession>A0A2A9DW19</accession>
<name>A0A2A9DW19_9MICO</name>
<keyword evidence="1" id="KW-0472">Membrane</keyword>
<evidence type="ECO:0000256" key="1">
    <source>
        <dbReference type="SAM" id="Phobius"/>
    </source>
</evidence>
<dbReference type="GO" id="GO:0140359">
    <property type="term" value="F:ABC-type transporter activity"/>
    <property type="evidence" value="ECO:0007669"/>
    <property type="project" value="InterPro"/>
</dbReference>
<dbReference type="AlphaFoldDB" id="A0A2A9DW19"/>
<feature type="transmembrane region" description="Helical" evidence="1">
    <location>
        <begin position="164"/>
        <end position="189"/>
    </location>
</feature>
<sequence>MTTATAPAPRALDSIRLSFPGLVRSEWIKLRSLRSTVWCYVLIILGTAGFGVLMALSANIENDALPQTAQNNMVAQYLTIGGNFTGLIAAVLGVLIISGEYTTGMIRTTYTAAPKRLSAYTAKGLVLTVVTFVVGLISIAAALAVSLPIFAANKIVPELGNPDVLIPLVGSAAYLALIALLSFSLGAILRNSAGGIAAAVGLLFVLPVGINIVYSFTGAAWAANIATILPGSVGAALYQYTGEGAGPAPAPGFDGDGLLVLDQTWSIVIFAAWIVVGLIAGAILTKRRDA</sequence>
<proteinExistence type="predicted"/>